<name>A0A1Q9DY18_SYMMI</name>
<dbReference type="Gene3D" id="3.40.50.300">
    <property type="entry name" value="P-loop containing nucleotide triphosphate hydrolases"/>
    <property type="match status" value="1"/>
</dbReference>
<dbReference type="CDD" id="cd00009">
    <property type="entry name" value="AAA"/>
    <property type="match status" value="1"/>
</dbReference>
<feature type="domain" description="AAA+ ATPase" evidence="6">
    <location>
        <begin position="1065"/>
        <end position="1193"/>
    </location>
</feature>
<dbReference type="GO" id="GO:0005524">
    <property type="term" value="F:ATP binding"/>
    <property type="evidence" value="ECO:0007669"/>
    <property type="project" value="UniProtKB-KW"/>
</dbReference>
<dbReference type="GO" id="GO:0003677">
    <property type="term" value="F:DNA binding"/>
    <property type="evidence" value="ECO:0007669"/>
    <property type="project" value="InterPro"/>
</dbReference>
<dbReference type="SUPFAM" id="SSF48019">
    <property type="entry name" value="post-AAA+ oligomerization domain-like"/>
    <property type="match status" value="1"/>
</dbReference>
<keyword evidence="3" id="KW-0067">ATP-binding</keyword>
<keyword evidence="5" id="KW-0812">Transmembrane</keyword>
<keyword evidence="5" id="KW-1133">Transmembrane helix</keyword>
<dbReference type="PANTHER" id="PTHR23389:SF6">
    <property type="entry name" value="REPLICATION FACTOR C SUBUNIT 1"/>
    <property type="match status" value="1"/>
</dbReference>
<proteinExistence type="predicted"/>
<dbReference type="CDD" id="cd18140">
    <property type="entry name" value="HLD_clamp_RFC"/>
    <property type="match status" value="1"/>
</dbReference>
<feature type="transmembrane region" description="Helical" evidence="5">
    <location>
        <begin position="408"/>
        <end position="429"/>
    </location>
</feature>
<dbReference type="OrthoDB" id="446168at2759"/>
<evidence type="ECO:0000313" key="8">
    <source>
        <dbReference type="Proteomes" id="UP000186817"/>
    </source>
</evidence>
<evidence type="ECO:0000259" key="6">
    <source>
        <dbReference type="SMART" id="SM00382"/>
    </source>
</evidence>
<feature type="transmembrane region" description="Helical" evidence="5">
    <location>
        <begin position="235"/>
        <end position="255"/>
    </location>
</feature>
<feature type="transmembrane region" description="Helical" evidence="5">
    <location>
        <begin position="337"/>
        <end position="359"/>
    </location>
</feature>
<dbReference type="InterPro" id="IPR029045">
    <property type="entry name" value="ClpP/crotonase-like_dom_sf"/>
</dbReference>
<organism evidence="7 8">
    <name type="scientific">Symbiodinium microadriaticum</name>
    <name type="common">Dinoflagellate</name>
    <name type="synonym">Zooxanthella microadriatica</name>
    <dbReference type="NCBI Taxonomy" id="2951"/>
    <lineage>
        <taxon>Eukaryota</taxon>
        <taxon>Sar</taxon>
        <taxon>Alveolata</taxon>
        <taxon>Dinophyceae</taxon>
        <taxon>Suessiales</taxon>
        <taxon>Symbiodiniaceae</taxon>
        <taxon>Symbiodinium</taxon>
    </lineage>
</organism>
<protein>
    <submittedName>
        <fullName evidence="7">Replication factor C subunit 1</fullName>
    </submittedName>
</protein>
<keyword evidence="1" id="KW-0235">DNA replication</keyword>
<evidence type="ECO:0000256" key="2">
    <source>
        <dbReference type="ARBA" id="ARBA00022741"/>
    </source>
</evidence>
<gene>
    <name evidence="7" type="primary">Gnf1</name>
    <name evidence="7" type="ORF">AK812_SmicGene17337</name>
</gene>
<dbReference type="InterPro" id="IPR027417">
    <property type="entry name" value="P-loop_NTPase"/>
</dbReference>
<dbReference type="InterPro" id="IPR047854">
    <property type="entry name" value="RFC_lid"/>
</dbReference>
<keyword evidence="8" id="KW-1185">Reference proteome</keyword>
<dbReference type="InterPro" id="IPR003959">
    <property type="entry name" value="ATPase_AAA_core"/>
</dbReference>
<dbReference type="Gene3D" id="3.90.226.10">
    <property type="entry name" value="2-enoyl-CoA Hydratase, Chain A, domain 1"/>
    <property type="match status" value="1"/>
</dbReference>
<evidence type="ECO:0000256" key="4">
    <source>
        <dbReference type="SAM" id="MobiDB-lite"/>
    </source>
</evidence>
<dbReference type="FunFam" id="3.40.50.300:FF:000395">
    <property type="entry name" value="Replication factor C subunit 1"/>
    <property type="match status" value="1"/>
</dbReference>
<reference evidence="7 8" key="1">
    <citation type="submission" date="2016-02" db="EMBL/GenBank/DDBJ databases">
        <title>Genome analysis of coral dinoflagellate symbionts highlights evolutionary adaptations to a symbiotic lifestyle.</title>
        <authorList>
            <person name="Aranda M."/>
            <person name="Li Y."/>
            <person name="Liew Y.J."/>
            <person name="Baumgarten S."/>
            <person name="Simakov O."/>
            <person name="Wilson M."/>
            <person name="Piel J."/>
            <person name="Ashoor H."/>
            <person name="Bougouffa S."/>
            <person name="Bajic V.B."/>
            <person name="Ryu T."/>
            <person name="Ravasi T."/>
            <person name="Bayer T."/>
            <person name="Micklem G."/>
            <person name="Kim H."/>
            <person name="Bhak J."/>
            <person name="Lajeunesse T.C."/>
            <person name="Voolstra C.R."/>
        </authorList>
    </citation>
    <scope>NUCLEOTIDE SEQUENCE [LARGE SCALE GENOMIC DNA]</scope>
    <source>
        <strain evidence="7 8">CCMP2467</strain>
    </source>
</reference>
<dbReference type="GO" id="GO:0016887">
    <property type="term" value="F:ATP hydrolysis activity"/>
    <property type="evidence" value="ECO:0007669"/>
    <property type="project" value="InterPro"/>
</dbReference>
<keyword evidence="5" id="KW-0472">Membrane</keyword>
<dbReference type="Proteomes" id="UP000186817">
    <property type="component" value="Unassembled WGS sequence"/>
</dbReference>
<comment type="caution">
    <text evidence="7">The sequence shown here is derived from an EMBL/GenBank/DDBJ whole genome shotgun (WGS) entry which is preliminary data.</text>
</comment>
<feature type="transmembrane region" description="Helical" evidence="5">
    <location>
        <begin position="210"/>
        <end position="228"/>
    </location>
</feature>
<feature type="region of interest" description="Disordered" evidence="4">
    <location>
        <begin position="115"/>
        <end position="177"/>
    </location>
</feature>
<dbReference type="Pfam" id="PF25361">
    <property type="entry name" value="AAA_lid_RFC1"/>
    <property type="match status" value="1"/>
</dbReference>
<keyword evidence="2" id="KW-0547">Nucleotide-binding</keyword>
<sequence>MHSGSFLSRRSGARQHRSGRVVPQLKIRTWKRWRSCIAEYLGVCGTFESPRAQLICSNFRVWRAEVWKHPSNMSSLSFSAQQGLQGRLEKLDLASAASDRCSEESYGVGGAIPSLASGAGGESDRKSIHALNGRGAGDDRLSKMSKLRERQSKVVQALRRRTTESSGQGDSPRTELARQMSGLSDVQLVAPRQAPVHDFPEEKLNCWLHLWRISLFALIGAIAHGWLYRPWKPMFLLLVPLGVAAFPAFVASTTSDHSDQLFFLIKAFSVSAFMMLMTALCVACAPDEAAWPFNGWVYGFCARHLRGSVWPHIVLYLLLSANILVAVLTDLSHQCYLNALTGFCLIASTPLPGAVLFQYPLEWIRKYEMGAMQAELQGLDVSDEELRARISDWYVVLMETKSRRFGDMCCRLPVSWVWLCTSWNALFMFDIRLLNDWTLAILLVPILESQRILWVLQSHGTALDPWMNSYWLQVRAFSLWSWLVLDRLLLKLLPEPAGPSEWFQLSEHDEDLACHFWGVFNLVWAILHLAWFWHRVYRLQAGTEESTEVAKAEGPQQAFGDLTARTLSRQDTTTSLDGNEPQAAPRIMTVNDMTRVLMEVRDSQEVLMTRVAEMHVDCKFSFGFGSQRPLPGPTFSLGCVAFWARLHQAQMMRRGIRSSLRALPRRDRWHMLQEYAVGESNQEEFRKLRVRDGQVTTLVDSTSSAAAKTIDWAAWDSRISNKEVLGCLKSFHEQQSVLLETVLKEDHSASIKKQTEGWELFDAAVTSCQKSVEKSEQILQNGARALWISFQNPPISMLSQSEWLDADQYWQAFVEKHHFYHNHLLSAVEDPESKDYDAKTKADLKKRWETFDGRGTTRQNNKLLYQRPSFEYYDVFRGPLIEHMIFYLTKTGGDARTFPEMMPTKWYAEIYDIRFKLYNVLQRRKRQVHEASWSREAFHDFHPHDLEHDGEAYYSKLIAKESVAAELCAGRLMGNFILFSDAYVPVQSGTGFYRAIQMDGGKGEAPWTSRHKPRHLGEVVGNTDQVRKLAEWLRDWDDVVLRGKKKELPPQDPTKKFQPAPENLNARAVLVSGPPGIGKTTTCCLVARCSRYSLMEFNASDARSKAVIDGLANSLAGNRTLRFGNAGSNLNRSVIIMDECDGMAGGDKGGCQALIKLIQATKNPVICICNDRSDAQVRQLATHCYDLRFRRPENVAVAKRIKSIVQSEGRKVEMATVEAIVEACGQDIRQVINHLQFFGTIMNGGRACQKDSQVMLSTFEACSRLLSPHREPLPLERRMDMYYVDSELMPIMVQENYLRAMDKKPAKMDELAVLERAAQASWLIATADGWSHNFELMNSAALVGTVYPSALMTSPDQAFAKPSFPAFLQKQGTINKNDRISQEFEREKAALKEFGVDLGKEPAACGLSCDKLCEADARPDRVDKDANLASPAAVCMATRSESGGCSDFLAVRLQTIPSVAKCESVETWDNPELYRCRAGYRDSPALEFLIEIREGIAYCTLNRPDANKRTLHFCKASEVCRLSNKAMNDGIGGGIHDACRILAQRPDVRIAKGSVTGDSSTLIGAAGATYANAVEWAGGDPKSFQAAQAQARELLASALFFIAVPRILLPGHDEVQRDRADASVAAFALQGPPPGPAIALAGKMITEGNKLSAQGFARDMPFGSTGVRLLRLVSVQSRARPQFTICCMNGSAMGGGFGLVCACDYVIATKQAHATLSEVFEQRVDAVMGEKAEFNKIPWAVALDLQRISPVPG</sequence>
<dbReference type="InterPro" id="IPR008921">
    <property type="entry name" value="DNA_pol3_clamp-load_cplx_C"/>
</dbReference>
<evidence type="ECO:0000313" key="7">
    <source>
        <dbReference type="EMBL" id="OLQ00040.1"/>
    </source>
</evidence>
<dbReference type="Pfam" id="PF00004">
    <property type="entry name" value="AAA"/>
    <property type="match status" value="1"/>
</dbReference>
<dbReference type="SMART" id="SM00382">
    <property type="entry name" value="AAA"/>
    <property type="match status" value="1"/>
</dbReference>
<dbReference type="GO" id="GO:0005634">
    <property type="term" value="C:nucleus"/>
    <property type="evidence" value="ECO:0007669"/>
    <property type="project" value="TreeGrafter"/>
</dbReference>
<dbReference type="GO" id="GO:0006260">
    <property type="term" value="P:DNA replication"/>
    <property type="evidence" value="ECO:0007669"/>
    <property type="project" value="UniProtKB-KW"/>
</dbReference>
<feature type="transmembrane region" description="Helical" evidence="5">
    <location>
        <begin position="313"/>
        <end position="331"/>
    </location>
</feature>
<dbReference type="SUPFAM" id="SSF52096">
    <property type="entry name" value="ClpP/crotonase"/>
    <property type="match status" value="1"/>
</dbReference>
<feature type="transmembrane region" description="Helical" evidence="5">
    <location>
        <begin position="261"/>
        <end position="285"/>
    </location>
</feature>
<dbReference type="InterPro" id="IPR003593">
    <property type="entry name" value="AAA+_ATPase"/>
</dbReference>
<accession>A0A1Q9DY18</accession>
<dbReference type="Gene3D" id="1.20.272.10">
    <property type="match status" value="1"/>
</dbReference>
<dbReference type="EMBL" id="LSRX01000341">
    <property type="protein sequence ID" value="OLQ00040.1"/>
    <property type="molecule type" value="Genomic_DNA"/>
</dbReference>
<dbReference type="Gene3D" id="1.10.8.60">
    <property type="match status" value="1"/>
</dbReference>
<dbReference type="PANTHER" id="PTHR23389">
    <property type="entry name" value="CHROMOSOME TRANSMISSION FIDELITY FACTOR 18"/>
    <property type="match status" value="1"/>
</dbReference>
<evidence type="ECO:0000256" key="3">
    <source>
        <dbReference type="ARBA" id="ARBA00022840"/>
    </source>
</evidence>
<evidence type="ECO:0000256" key="5">
    <source>
        <dbReference type="SAM" id="Phobius"/>
    </source>
</evidence>
<evidence type="ECO:0000256" key="1">
    <source>
        <dbReference type="ARBA" id="ARBA00022705"/>
    </source>
</evidence>
<feature type="compositionally biased region" description="Basic and acidic residues" evidence="4">
    <location>
        <begin position="136"/>
        <end position="152"/>
    </location>
</feature>
<dbReference type="SUPFAM" id="SSF52540">
    <property type="entry name" value="P-loop containing nucleoside triphosphate hydrolases"/>
    <property type="match status" value="1"/>
</dbReference>